<protein>
    <recommendedName>
        <fullName evidence="2">Isochorismatase-like domain-containing protein</fullName>
    </recommendedName>
</protein>
<evidence type="ECO:0000256" key="1">
    <source>
        <dbReference type="ARBA" id="ARBA00006336"/>
    </source>
</evidence>
<gene>
    <name evidence="3" type="ORF">IMSHALPRED_000693</name>
</gene>
<dbReference type="Pfam" id="PF00857">
    <property type="entry name" value="Isochorismatase"/>
    <property type="match status" value="1"/>
</dbReference>
<name>A0A8H3GAZ1_9LECA</name>
<reference evidence="3" key="1">
    <citation type="submission" date="2021-03" db="EMBL/GenBank/DDBJ databases">
        <authorList>
            <person name="Tagirdzhanova G."/>
        </authorList>
    </citation>
    <scope>NUCLEOTIDE SEQUENCE</scope>
</reference>
<dbReference type="InterPro" id="IPR000868">
    <property type="entry name" value="Isochorismatase-like_dom"/>
</dbReference>
<dbReference type="AlphaFoldDB" id="A0A8H3GAZ1"/>
<evidence type="ECO:0000313" key="4">
    <source>
        <dbReference type="Proteomes" id="UP000664534"/>
    </source>
</evidence>
<dbReference type="OrthoDB" id="167809at2759"/>
<dbReference type="InterPro" id="IPR053152">
    <property type="entry name" value="Hydrolase_YcaC-like"/>
</dbReference>
<sequence>MKLSQIAMWTAIAVDPVAEAALTPGPAFIRLNKNDSMVVVADLQEGLYNTVRDYDPTIFRNNIIAHASIAKLFNIPIVLTTSAQTGPNGPLPKEITTMFPNAPLIKRNGEVDAWDNSDFRAAVTAQNKSQIILAGITTDVCTEFLALSLRSEGYTVFANTEASGTFSQRLADDANRRMESSGVILQGLFAIVMDLMRDWRNTPGSLQLLPFLDQYLPVYGYVARAHEAAVLNGTLSPGELGL</sequence>
<dbReference type="SUPFAM" id="SSF52499">
    <property type="entry name" value="Isochorismatase-like hydrolases"/>
    <property type="match status" value="1"/>
</dbReference>
<dbReference type="InterPro" id="IPR036380">
    <property type="entry name" value="Isochorismatase-like_sf"/>
</dbReference>
<proteinExistence type="inferred from homology"/>
<dbReference type="EMBL" id="CAJPDT010000106">
    <property type="protein sequence ID" value="CAF9938174.1"/>
    <property type="molecule type" value="Genomic_DNA"/>
</dbReference>
<comment type="caution">
    <text evidence="3">The sequence shown here is derived from an EMBL/GenBank/DDBJ whole genome shotgun (WGS) entry which is preliminary data.</text>
</comment>
<dbReference type="Gene3D" id="3.40.50.850">
    <property type="entry name" value="Isochorismatase-like"/>
    <property type="match status" value="1"/>
</dbReference>
<dbReference type="Proteomes" id="UP000664534">
    <property type="component" value="Unassembled WGS sequence"/>
</dbReference>
<comment type="similarity">
    <text evidence="1">Belongs to the isochorismatase family.</text>
</comment>
<organism evidence="3 4">
    <name type="scientific">Imshaugia aleurites</name>
    <dbReference type="NCBI Taxonomy" id="172621"/>
    <lineage>
        <taxon>Eukaryota</taxon>
        <taxon>Fungi</taxon>
        <taxon>Dikarya</taxon>
        <taxon>Ascomycota</taxon>
        <taxon>Pezizomycotina</taxon>
        <taxon>Lecanoromycetes</taxon>
        <taxon>OSLEUM clade</taxon>
        <taxon>Lecanoromycetidae</taxon>
        <taxon>Lecanorales</taxon>
        <taxon>Lecanorineae</taxon>
        <taxon>Parmeliaceae</taxon>
        <taxon>Imshaugia</taxon>
    </lineage>
</organism>
<dbReference type="PANTHER" id="PTHR43559:SF3">
    <property type="entry name" value="HYDROLASE YCAC-RELATED"/>
    <property type="match status" value="1"/>
</dbReference>
<evidence type="ECO:0000313" key="3">
    <source>
        <dbReference type="EMBL" id="CAF9938174.1"/>
    </source>
</evidence>
<dbReference type="PANTHER" id="PTHR43559">
    <property type="entry name" value="HYDROLASE YCAC-RELATED"/>
    <property type="match status" value="1"/>
</dbReference>
<evidence type="ECO:0000259" key="2">
    <source>
        <dbReference type="Pfam" id="PF00857"/>
    </source>
</evidence>
<feature type="domain" description="Isochorismatase-like" evidence="2">
    <location>
        <begin position="37"/>
        <end position="184"/>
    </location>
</feature>
<accession>A0A8H3GAZ1</accession>
<keyword evidence="4" id="KW-1185">Reference proteome</keyword>